<dbReference type="GO" id="GO:0016817">
    <property type="term" value="F:hydrolase activity, acting on acid anhydrides"/>
    <property type="evidence" value="ECO:0007669"/>
    <property type="project" value="InterPro"/>
</dbReference>
<dbReference type="InterPro" id="IPR005123">
    <property type="entry name" value="Oxoglu/Fe-dep_dioxygenase_dom"/>
</dbReference>
<evidence type="ECO:0000256" key="4">
    <source>
        <dbReference type="ARBA" id="ARBA00022695"/>
    </source>
</evidence>
<feature type="domain" description="OTU" evidence="12">
    <location>
        <begin position="832"/>
        <end position="943"/>
    </location>
</feature>
<evidence type="ECO:0000259" key="12">
    <source>
        <dbReference type="PROSITE" id="PS50802"/>
    </source>
</evidence>
<keyword evidence="4" id="KW-0548">Nucleotidyltransferase</keyword>
<evidence type="ECO:0000259" key="16">
    <source>
        <dbReference type="PROSITE" id="PS51743"/>
    </source>
</evidence>
<keyword evidence="6" id="KW-0378">Hydrolase</keyword>
<keyword evidence="8" id="KW-0067">ATP-binding</keyword>
<keyword evidence="3" id="KW-0808">Transferase</keyword>
<evidence type="ECO:0000256" key="5">
    <source>
        <dbReference type="ARBA" id="ARBA00022741"/>
    </source>
</evidence>
<dbReference type="InterPro" id="IPR027417">
    <property type="entry name" value="P-loop_NTPase"/>
</dbReference>
<evidence type="ECO:0000259" key="14">
    <source>
        <dbReference type="PROSITE" id="PS51492"/>
    </source>
</evidence>
<evidence type="ECO:0000256" key="1">
    <source>
        <dbReference type="ARBA" id="ARBA00008513"/>
    </source>
</evidence>
<dbReference type="Pfam" id="PF01443">
    <property type="entry name" value="Viral_helicase1"/>
    <property type="match status" value="1"/>
</dbReference>
<dbReference type="GO" id="GO:0039694">
    <property type="term" value="P:viral RNA genome replication"/>
    <property type="evidence" value="ECO:0007669"/>
    <property type="project" value="InterPro"/>
</dbReference>
<dbReference type="InterPro" id="IPR037151">
    <property type="entry name" value="AlkB-like_sf"/>
</dbReference>
<evidence type="ECO:0000259" key="13">
    <source>
        <dbReference type="PROSITE" id="PS51471"/>
    </source>
</evidence>
<keyword evidence="9" id="KW-0693">Viral RNA replication</keyword>
<evidence type="ECO:0000259" key="15">
    <source>
        <dbReference type="PROSITE" id="PS51657"/>
    </source>
</evidence>
<feature type="domain" description="Alphavirus-like MT" evidence="16">
    <location>
        <begin position="63"/>
        <end position="265"/>
    </location>
</feature>
<dbReference type="Pfam" id="PF01660">
    <property type="entry name" value="Vmethyltransf"/>
    <property type="match status" value="1"/>
</dbReference>
<dbReference type="GO" id="GO:0005524">
    <property type="term" value="F:ATP binding"/>
    <property type="evidence" value="ECO:0007669"/>
    <property type="project" value="UniProtKB-KW"/>
</dbReference>
<dbReference type="Gene3D" id="2.60.120.590">
    <property type="entry name" value="Alpha-ketoglutarate-dependent dioxygenase AlkB-like"/>
    <property type="match status" value="1"/>
</dbReference>
<dbReference type="GO" id="GO:0006396">
    <property type="term" value="P:RNA processing"/>
    <property type="evidence" value="ECO:0007669"/>
    <property type="project" value="InterPro"/>
</dbReference>
<evidence type="ECO:0000313" key="17">
    <source>
        <dbReference type="EMBL" id="AKU19344.1"/>
    </source>
</evidence>
<reference evidence="17" key="2">
    <citation type="journal article" date="2016" name="Plant Dis.">
        <title>Red clover vein mosaic virus - a novel virus to New Zealand that is already wide-spread in legumes.</title>
        <authorList>
            <person name="Fletcher J.D."/>
            <person name="Tang J."/>
            <person name="Blouin A.G."/>
            <person name="Ward L."/>
            <person name="MacDiarmid R."/>
            <person name="Ziebell H."/>
        </authorList>
    </citation>
    <scope>NUCLEOTIDE SEQUENCE</scope>
    <source>
        <strain evidence="17">NZ</strain>
    </source>
</reference>
<evidence type="ECO:0000256" key="10">
    <source>
        <dbReference type="ARBA" id="ARBA00047984"/>
    </source>
</evidence>
<dbReference type="Pfam" id="PF05379">
    <property type="entry name" value="Peptidase_C23"/>
    <property type="match status" value="1"/>
</dbReference>
<evidence type="ECO:0000256" key="8">
    <source>
        <dbReference type="ARBA" id="ARBA00022840"/>
    </source>
</evidence>
<keyword evidence="2 17" id="KW-0696">RNA-directed RNA polymerase</keyword>
<organism evidence="17">
    <name type="scientific">Red clover vein mosaic virus</name>
    <dbReference type="NCBI Taxonomy" id="590403"/>
    <lineage>
        <taxon>Viruses</taxon>
        <taxon>Riboviria</taxon>
        <taxon>Orthornavirae</taxon>
        <taxon>Kitrinoviricota</taxon>
        <taxon>Alsuviricetes</taxon>
        <taxon>Tymovirales</taxon>
        <taxon>Betaflexiviridae</taxon>
        <taxon>Quinvirinae</taxon>
        <taxon>Carlavirus</taxon>
        <taxon>Carlavirus trifolii</taxon>
    </lineage>
</organism>
<dbReference type="GO" id="GO:0016556">
    <property type="term" value="P:mRNA modification"/>
    <property type="evidence" value="ECO:0007669"/>
    <property type="project" value="InterPro"/>
</dbReference>
<protein>
    <submittedName>
        <fullName evidence="17">RNA-dependent RNA polymerase</fullName>
    </submittedName>
</protein>
<feature type="domain" description="(+)RNA virus helicase C-terminal" evidence="15">
    <location>
        <begin position="1084"/>
        <end position="1420"/>
    </location>
</feature>
<dbReference type="PROSITE" id="PS51657">
    <property type="entry name" value="PSRV_HELICASE"/>
    <property type="match status" value="1"/>
</dbReference>
<dbReference type="PROSITE" id="PS50507">
    <property type="entry name" value="RDRP_SSRNA_POS"/>
    <property type="match status" value="1"/>
</dbReference>
<comment type="catalytic activity">
    <reaction evidence="10">
        <text>ATP + H2O = ADP + phosphate + H(+)</text>
        <dbReference type="Rhea" id="RHEA:13065"/>
        <dbReference type="ChEBI" id="CHEBI:15377"/>
        <dbReference type="ChEBI" id="CHEBI:15378"/>
        <dbReference type="ChEBI" id="CHEBI:30616"/>
        <dbReference type="ChEBI" id="CHEBI:43474"/>
        <dbReference type="ChEBI" id="CHEBI:456216"/>
        <dbReference type="EC" id="3.6.4.13"/>
    </reaction>
</comment>
<dbReference type="InterPro" id="IPR001788">
    <property type="entry name" value="RNA-dep_RNA_pol_alsuvir"/>
</dbReference>
<dbReference type="GO" id="GO:0003724">
    <property type="term" value="F:RNA helicase activity"/>
    <property type="evidence" value="ECO:0007669"/>
    <property type="project" value="UniProtKB-EC"/>
</dbReference>
<dbReference type="CDD" id="cd22792">
    <property type="entry name" value="OTU_RDRP-like"/>
    <property type="match status" value="1"/>
</dbReference>
<dbReference type="PROSITE" id="PS51492">
    <property type="entry name" value="PEPTIDASE_C23"/>
    <property type="match status" value="1"/>
</dbReference>
<dbReference type="InterPro" id="IPR007094">
    <property type="entry name" value="RNA-dir_pol_PSvirus"/>
</dbReference>
<evidence type="ECO:0000256" key="6">
    <source>
        <dbReference type="ARBA" id="ARBA00022801"/>
    </source>
</evidence>
<dbReference type="EMBL" id="KR108251">
    <property type="protein sequence ID" value="AKU19344.1"/>
    <property type="molecule type" value="Genomic_RNA"/>
</dbReference>
<keyword evidence="7" id="KW-0347">Helicase</keyword>
<name>A0A0K1JRI9_9VIRU</name>
<dbReference type="GO" id="GO:0003968">
    <property type="term" value="F:RNA-directed RNA polymerase activity"/>
    <property type="evidence" value="ECO:0007669"/>
    <property type="project" value="UniProtKB-KW"/>
</dbReference>
<dbReference type="SUPFAM" id="SSF51197">
    <property type="entry name" value="Clavaminate synthase-like"/>
    <property type="match status" value="1"/>
</dbReference>
<proteinExistence type="inferred from homology"/>
<reference evidence="17" key="1">
    <citation type="submission" date="2015-04" db="EMBL/GenBank/DDBJ databases">
        <authorList>
            <person name="Syromyatnikov M.Y."/>
            <person name="Popov V.N."/>
        </authorList>
    </citation>
    <scope>NUCLEOTIDE SEQUENCE</scope>
    <source>
        <strain evidence="17">NZ</strain>
    </source>
</reference>
<dbReference type="SUPFAM" id="SSF56672">
    <property type="entry name" value="DNA/RNA polymerases"/>
    <property type="match status" value="1"/>
</dbReference>
<evidence type="ECO:0000259" key="11">
    <source>
        <dbReference type="PROSITE" id="PS50507"/>
    </source>
</evidence>
<dbReference type="GO" id="GO:0003723">
    <property type="term" value="F:RNA binding"/>
    <property type="evidence" value="ECO:0007669"/>
    <property type="project" value="InterPro"/>
</dbReference>
<dbReference type="InterPro" id="IPR003323">
    <property type="entry name" value="OTU_dom"/>
</dbReference>
<sequence length="1932" mass="218300">MALTYRSPIEEVLTSYTTAEQSEIASTSMRTYKEIEIANHQWFNFHLSPVAKQRFFNAGIYLSPFSALPHSHPCCKTLENYILYRVLPSYLDASFFFVGIKECKIKALKAMNKKLEFCELINRYVTSADQWRYPTDTFVVNGGAPAQSISTLRSIFGSGDADSTKTLIPKVLTVNRRNVFLHDELHYWTPQELGGFLDATGVNKMLATVVIPPELLIGAKGSMNKWCYEFEITGETLRFYPDGVAAEGYEQPMSCTYLLKTKQIITRGGNVYSVDLLCSKFSHHLIAFTRGDLKTKTYHVFSDFEAVSANFLKPILGQEYSCFPISYTNLSKIYRYLCTLSKPDVMSAVAKLGQIVPEPTAFELKFTMEFAKLVIKVGTKNSLILPDLWEDFKVFSLSFLPAVVSKQFSCFVKSTLDDFVSNLCPLRFDVQLEVVDCRNMIADLVDKGLAIIDGLDPEPLPKPSIDPTEPQVSLDDRESALYFNTHVETYWEVFEVDEFIKLLGLWLSNLFSFSEICVLEFDGLERFAHQHFGSETINNLIRAQDRFHFWDSVFIISAKLSKQRAGITSLPQGRFLTYHSVATLQPCSKEPTVAIVGELPIEEVGRDDEDFALLEYPPLSCSCSLSIPCSEALPLNFDFITFCDALRNRVAAYFSRDGSSYTYNGGSHASQCWPVELDDLLLVHGEDPGAFDSVLVQRYNQGGGIGFHSDNESIFQEGGSICTFQFGGSCVFSFSCSLGVHHNVLKGDCKFTMPAGFQETHKHKVSECTEGRVSFTFRKLRIRESELLEEVKPDGRDPELIEELKTEGDSASSEVIIFDVEITAIDLTPEHLISIEVPGDGNCFWHSLGYFLGVEGPELKRIARKRFKNELGLCNDDFPNAQLEGDNFAELEVVCACSKLFNIEFIVCSLEGRESMRFMPPGEISICVLLGFGHAHYKPMVPRNDCVPRAIAEALGRSLREVFGVLSRKENSGLYALLGGSGGVDIDDLEGFFNLFDIRAYVDLDGKWYSLNPEGHLERHFNLNDGHMTFKPKDGVELFKTKKACVLQKGKIKKIPEDCALKLRLSGTVLPYNWDARRANALLGSMHVARTGVLSSELFNGVALRTLQGPSKQENQQREVCAILGTFGAGKSSLLSRLFPRLKGCAIHFVSPRKGLAADMRGLMSSALNCTGPETKLKKAIRKANWEVSTFELFLLNIDRIKDGTTVFLDEIQLFPPGYLDTVCGLLSDGCEIFVIGDPCQSDYDSEKDRSILAELGSDVDRLLLGKDYKYVSISRRFGNARFEGRLPCNFLTGTLTFDEPFVCQNGLNGALEVDRKFREVVLVSSFMEKHVIQAIYGESQEVLTFGESTGRTFNFGTLLISESSILTSEKRWLTALSRFRKNICFLNALESSFDEIAKRFSGKVLGSFLSKQAKVDDLLKMLPGNPKFVESFVQPIGKGFGVFEEKLMGDPWLKSELFLGQDEEMGDEQMAEFIEQQSWFKTHLPKCERETLRARWVHRIMAKEDREFHFKDLRTEQFADDHGKNRGARLTNAAERFESIYPRHKASDTLTFLMAVKKRLRFSKPHVECAKIKQADMFGPFLLKEFLKKIPLPNRGRPELMAEAVRDFELKKISKSGATIQNHAGRSCKDWLIDLGLVFSKSQLCTKWGNRFIKAKAAQTIVCFQHAVLCRFAPYMRYIEKILAEALPRNLYIHSGKSLEELNEWVKIAKFEGICTESDYEAFDASQDHYIMAFEVSLMRYLGLPVDLIEDYKFIKTHLGCKLGNFAIMRFSGEASTFLFNTMANMLFTFLRYDLNGSEYICFAGDDMCASKRLRVSDKFEGFLSKLKLKAKVDFVASPTFCGWNLVNFGIYKLPQLVFERMCIAKERNVLADCIDNYAIEVSYAYKLGELATNHMNEEEMEAFYNCVRVIIKNMHIMKSDVADIFRNNSC</sequence>
<dbReference type="PROSITE" id="PS51743">
    <property type="entry name" value="ALPHAVIRUS_MT"/>
    <property type="match status" value="1"/>
</dbReference>
<dbReference type="InterPro" id="IPR002588">
    <property type="entry name" value="Alphavirus-like_MT_dom"/>
</dbReference>
<evidence type="ECO:0000256" key="3">
    <source>
        <dbReference type="ARBA" id="ARBA00022679"/>
    </source>
</evidence>
<dbReference type="CDD" id="cd23245">
    <property type="entry name" value="Betaflexiviridae_RdRp"/>
    <property type="match status" value="1"/>
</dbReference>
<comment type="similarity">
    <text evidence="1">Belongs to the potexviruses/carlaviruses RNA replication protein family.</text>
</comment>
<keyword evidence="5" id="KW-0547">Nucleotide-binding</keyword>
<dbReference type="PROSITE" id="PS50802">
    <property type="entry name" value="OTU"/>
    <property type="match status" value="1"/>
</dbReference>
<feature type="domain" description="Fe2OG dioxygenase" evidence="13">
    <location>
        <begin position="690"/>
        <end position="781"/>
    </location>
</feature>
<dbReference type="PROSITE" id="PS51471">
    <property type="entry name" value="FE2OG_OXY"/>
    <property type="match status" value="1"/>
</dbReference>
<dbReference type="GO" id="GO:0008174">
    <property type="term" value="F:mRNA methyltransferase activity"/>
    <property type="evidence" value="ECO:0007669"/>
    <property type="project" value="UniProtKB-UniRule"/>
</dbReference>
<dbReference type="InterPro" id="IPR027351">
    <property type="entry name" value="(+)RNA_virus_helicase_core_dom"/>
</dbReference>
<dbReference type="Pfam" id="PF00978">
    <property type="entry name" value="RdRP_2"/>
    <property type="match status" value="1"/>
</dbReference>
<feature type="domain" description="RdRp catalytic" evidence="11">
    <location>
        <begin position="1714"/>
        <end position="1821"/>
    </location>
</feature>
<dbReference type="SUPFAM" id="SSF52540">
    <property type="entry name" value="P-loop containing nucleoside triphosphate hydrolases"/>
    <property type="match status" value="1"/>
</dbReference>
<evidence type="ECO:0000256" key="9">
    <source>
        <dbReference type="ARBA" id="ARBA00022953"/>
    </source>
</evidence>
<evidence type="ECO:0000256" key="7">
    <source>
        <dbReference type="ARBA" id="ARBA00022806"/>
    </source>
</evidence>
<evidence type="ECO:0000256" key="2">
    <source>
        <dbReference type="ARBA" id="ARBA00022484"/>
    </source>
</evidence>
<dbReference type="InterPro" id="IPR008041">
    <property type="entry name" value="Peptidase_C23"/>
</dbReference>
<accession>A0A0K1JRI9</accession>
<dbReference type="GO" id="GO:0006351">
    <property type="term" value="P:DNA-templated transcription"/>
    <property type="evidence" value="ECO:0007669"/>
    <property type="project" value="InterPro"/>
</dbReference>
<feature type="domain" description="Peptidase C23" evidence="14">
    <location>
        <begin position="942"/>
        <end position="1032"/>
    </location>
</feature>
<dbReference type="InterPro" id="IPR043502">
    <property type="entry name" value="DNA/RNA_pol_sf"/>
</dbReference>